<sequence length="305" mass="32241">MRQVLAADIGGTNIRLALVSEDGCIIDETRCTAELSRHNLQSQQNAEVHILNALCEVIQPFADMHAVTSLGMGFPGFFHSQSGLLASSPNLPLLRDFALAERLAEQLSIDVAVENDALCAAIGEHRYGAGKGYANLLHVTLGTGIGSGLILNHAPYSGEHGMAMEFGHLCIEHHDGRLCGCGNHGCVEAYASATAIIRRFNECCGAHSDAKEVFELAQQGHDCANRIMLEAGQYLGMAIAEAVKLLDVTSITVSGGLSGAWDLLYPALMSELDTNLIPPLKGKVDVLRSTLDDNAGLLGAAAIAP</sequence>
<evidence type="ECO:0000313" key="3">
    <source>
        <dbReference type="Proteomes" id="UP000231632"/>
    </source>
</evidence>
<dbReference type="SUPFAM" id="SSF53067">
    <property type="entry name" value="Actin-like ATPase domain"/>
    <property type="match status" value="1"/>
</dbReference>
<reference evidence="2 3" key="1">
    <citation type="journal article" date="2017" name="Arch. Microbiol.">
        <title>Mariprofundus micogutta sp. nov., a novel iron-oxidizing zetaproteobacterium isolated from a deep-sea hydrothermal field at the Bayonnaise knoll of the Izu-Ogasawara arc, and a description of Mariprofundales ord. nov. and Zetaproteobacteria classis nov.</title>
        <authorList>
            <person name="Makita H."/>
            <person name="Tanaka E."/>
            <person name="Mitsunobu S."/>
            <person name="Miyazaki M."/>
            <person name="Nunoura T."/>
            <person name="Uematsu K."/>
            <person name="Takaki Y."/>
            <person name="Nishi S."/>
            <person name="Shimamura S."/>
            <person name="Takai K."/>
        </authorList>
    </citation>
    <scope>NUCLEOTIDE SEQUENCE [LARGE SCALE GENOMIC DNA]</scope>
    <source>
        <strain evidence="2 3">ET2</strain>
    </source>
</reference>
<comment type="similarity">
    <text evidence="1">Belongs to the ROK (NagC/XylR) family.</text>
</comment>
<keyword evidence="3" id="KW-1185">Reference proteome</keyword>
<dbReference type="Proteomes" id="UP000231632">
    <property type="component" value="Unassembled WGS sequence"/>
</dbReference>
<dbReference type="PANTHER" id="PTHR18964:SF149">
    <property type="entry name" value="BIFUNCTIONAL UDP-N-ACETYLGLUCOSAMINE 2-EPIMERASE_N-ACETYLMANNOSAMINE KINASE"/>
    <property type="match status" value="1"/>
</dbReference>
<dbReference type="Pfam" id="PF00480">
    <property type="entry name" value="ROK"/>
    <property type="match status" value="1"/>
</dbReference>
<dbReference type="GO" id="GO:0004340">
    <property type="term" value="F:glucokinase activity"/>
    <property type="evidence" value="ECO:0007669"/>
    <property type="project" value="UniProtKB-EC"/>
</dbReference>
<gene>
    <name evidence="2" type="ORF">MMIC_P0063</name>
</gene>
<accession>A0A1L8CJN6</accession>
<keyword evidence="2" id="KW-0808">Transferase</keyword>
<dbReference type="RefSeq" id="WP_072658333.1">
    <property type="nucleotide sequence ID" value="NZ_BDFD01000001.1"/>
</dbReference>
<dbReference type="EC" id="2.7.1.2" evidence="2"/>
<proteinExistence type="inferred from homology"/>
<evidence type="ECO:0000256" key="1">
    <source>
        <dbReference type="ARBA" id="ARBA00006479"/>
    </source>
</evidence>
<protein>
    <submittedName>
        <fullName evidence="2">Glucokinase</fullName>
        <ecNumber evidence="2">2.7.1.2</ecNumber>
    </submittedName>
</protein>
<dbReference type="AlphaFoldDB" id="A0A1L8CJN6"/>
<dbReference type="STRING" id="1921010.MMIC_P0063"/>
<comment type="caution">
    <text evidence="2">The sequence shown here is derived from an EMBL/GenBank/DDBJ whole genome shotgun (WGS) entry which is preliminary data.</text>
</comment>
<dbReference type="PANTHER" id="PTHR18964">
    <property type="entry name" value="ROK (REPRESSOR, ORF, KINASE) FAMILY"/>
    <property type="match status" value="1"/>
</dbReference>
<dbReference type="OrthoDB" id="9810372at2"/>
<organism evidence="2 3">
    <name type="scientific">Mariprofundus micogutta</name>
    <dbReference type="NCBI Taxonomy" id="1921010"/>
    <lineage>
        <taxon>Bacteria</taxon>
        <taxon>Pseudomonadati</taxon>
        <taxon>Pseudomonadota</taxon>
        <taxon>Candidatius Mariprofundia</taxon>
        <taxon>Mariprofundales</taxon>
        <taxon>Mariprofundaceae</taxon>
        <taxon>Mariprofundus</taxon>
    </lineage>
</organism>
<name>A0A1L8CJN6_9PROT</name>
<dbReference type="InterPro" id="IPR000600">
    <property type="entry name" value="ROK"/>
</dbReference>
<dbReference type="Gene3D" id="3.30.420.40">
    <property type="match status" value="2"/>
</dbReference>
<dbReference type="InterPro" id="IPR043129">
    <property type="entry name" value="ATPase_NBD"/>
</dbReference>
<dbReference type="EMBL" id="BDFD01000001">
    <property type="protein sequence ID" value="GAV19134.1"/>
    <property type="molecule type" value="Genomic_DNA"/>
</dbReference>
<evidence type="ECO:0000313" key="2">
    <source>
        <dbReference type="EMBL" id="GAV19134.1"/>
    </source>
</evidence>
<keyword evidence="2" id="KW-0418">Kinase</keyword>